<name>A0A9P9AN85_9HYPO</name>
<protein>
    <recommendedName>
        <fullName evidence="6">Allergen Asp f 7</fullName>
    </recommendedName>
</protein>
<evidence type="ECO:0000313" key="5">
    <source>
        <dbReference type="Proteomes" id="UP000777438"/>
    </source>
</evidence>
<dbReference type="SUPFAM" id="SSF50685">
    <property type="entry name" value="Barwin-like endoglucanases"/>
    <property type="match status" value="1"/>
</dbReference>
<dbReference type="PANTHER" id="PTHR31836:SF28">
    <property type="entry name" value="SRCR DOMAIN-CONTAINING PROTEIN-RELATED"/>
    <property type="match status" value="1"/>
</dbReference>
<evidence type="ECO:0000256" key="3">
    <source>
        <dbReference type="SAM" id="SignalP"/>
    </source>
</evidence>
<dbReference type="OrthoDB" id="623670at2759"/>
<dbReference type="InterPro" id="IPR036908">
    <property type="entry name" value="RlpA-like_sf"/>
</dbReference>
<comment type="caution">
    <text evidence="4">The sequence shown here is derived from an EMBL/GenBank/DDBJ whole genome shotgun (WGS) entry which is preliminary data.</text>
</comment>
<feature type="compositionally biased region" description="Low complexity" evidence="2">
    <location>
        <begin position="90"/>
        <end position="101"/>
    </location>
</feature>
<feature type="region of interest" description="Disordered" evidence="2">
    <location>
        <begin position="64"/>
        <end position="114"/>
    </location>
</feature>
<dbReference type="AlphaFoldDB" id="A0A9P9AN85"/>
<feature type="chain" id="PRO_5040441576" description="Allergen Asp f 7" evidence="3">
    <location>
        <begin position="18"/>
        <end position="293"/>
    </location>
</feature>
<dbReference type="Gene3D" id="2.40.40.10">
    <property type="entry name" value="RlpA-like domain"/>
    <property type="match status" value="1"/>
</dbReference>
<dbReference type="CDD" id="cd22191">
    <property type="entry name" value="DPBB_RlpA_EXP_N-like"/>
    <property type="match status" value="1"/>
</dbReference>
<dbReference type="InterPro" id="IPR051477">
    <property type="entry name" value="Expansin_CellWall"/>
</dbReference>
<dbReference type="Proteomes" id="UP000777438">
    <property type="component" value="Unassembled WGS sequence"/>
</dbReference>
<proteinExistence type="predicted"/>
<sequence length="293" mass="30884">MKSFAVASVLLAAVAVAQPHGHQHRRHQQMHEKRELVTEIEWVTETAYVTKLVDSTTTVWVSSGSEAESTSTTDQAKFIETPQPKKKKVTTTSTSTTTTSTPAYVAPEPTTTSTTSTSVYVAPVETSTSSTSVYVPPVEKKTSTSVYVAPTTSEVYVPPTTTEVYVAPTTAEEPAATTSASSGGGGSGSYTGDITYYDLGTNACGGSAAGEDYSSNIVALPKDMMGGDGPTYSTTENCGKSITIKANGKTITAIAKDKCMGCSGGAIDVSKKIFTYLFDSLDEGRGECEWWFN</sequence>
<gene>
    <name evidence="4" type="ORF">B0T10DRAFT_311670</name>
</gene>
<evidence type="ECO:0000256" key="1">
    <source>
        <dbReference type="ARBA" id="ARBA00022729"/>
    </source>
</evidence>
<organism evidence="4 5">
    <name type="scientific">Thelonectria olida</name>
    <dbReference type="NCBI Taxonomy" id="1576542"/>
    <lineage>
        <taxon>Eukaryota</taxon>
        <taxon>Fungi</taxon>
        <taxon>Dikarya</taxon>
        <taxon>Ascomycota</taxon>
        <taxon>Pezizomycotina</taxon>
        <taxon>Sordariomycetes</taxon>
        <taxon>Hypocreomycetidae</taxon>
        <taxon>Hypocreales</taxon>
        <taxon>Nectriaceae</taxon>
        <taxon>Thelonectria</taxon>
    </lineage>
</organism>
<evidence type="ECO:0008006" key="6">
    <source>
        <dbReference type="Google" id="ProtNLM"/>
    </source>
</evidence>
<dbReference type="EMBL" id="JAGPYM010000008">
    <property type="protein sequence ID" value="KAH6891398.1"/>
    <property type="molecule type" value="Genomic_DNA"/>
</dbReference>
<evidence type="ECO:0000313" key="4">
    <source>
        <dbReference type="EMBL" id="KAH6891398.1"/>
    </source>
</evidence>
<feature type="compositionally biased region" description="Low complexity" evidence="2">
    <location>
        <begin position="64"/>
        <end position="73"/>
    </location>
</feature>
<dbReference type="PANTHER" id="PTHR31836">
    <property type="match status" value="1"/>
</dbReference>
<reference evidence="4 5" key="1">
    <citation type="journal article" date="2021" name="Nat. Commun.">
        <title>Genetic determinants of endophytism in the Arabidopsis root mycobiome.</title>
        <authorList>
            <person name="Mesny F."/>
            <person name="Miyauchi S."/>
            <person name="Thiergart T."/>
            <person name="Pickel B."/>
            <person name="Atanasova L."/>
            <person name="Karlsson M."/>
            <person name="Huettel B."/>
            <person name="Barry K.W."/>
            <person name="Haridas S."/>
            <person name="Chen C."/>
            <person name="Bauer D."/>
            <person name="Andreopoulos W."/>
            <person name="Pangilinan J."/>
            <person name="LaButti K."/>
            <person name="Riley R."/>
            <person name="Lipzen A."/>
            <person name="Clum A."/>
            <person name="Drula E."/>
            <person name="Henrissat B."/>
            <person name="Kohler A."/>
            <person name="Grigoriev I.V."/>
            <person name="Martin F.M."/>
            <person name="Hacquard S."/>
        </authorList>
    </citation>
    <scope>NUCLEOTIDE SEQUENCE [LARGE SCALE GENOMIC DNA]</scope>
    <source>
        <strain evidence="4 5">MPI-CAGE-CH-0241</strain>
    </source>
</reference>
<keyword evidence="1 3" id="KW-0732">Signal</keyword>
<feature type="signal peptide" evidence="3">
    <location>
        <begin position="1"/>
        <end position="17"/>
    </location>
</feature>
<evidence type="ECO:0000256" key="2">
    <source>
        <dbReference type="SAM" id="MobiDB-lite"/>
    </source>
</evidence>
<accession>A0A9P9AN85</accession>
<keyword evidence="5" id="KW-1185">Reference proteome</keyword>